<dbReference type="HOGENOM" id="CLU_2906643_0_0_1"/>
<evidence type="ECO:0000313" key="2">
    <source>
        <dbReference type="EnsemblMetazoa" id="MESCA000400-PA"/>
    </source>
</evidence>
<keyword evidence="3" id="KW-1185">Reference proteome</keyword>
<reference evidence="2" key="2">
    <citation type="submission" date="2015-06" db="UniProtKB">
        <authorList>
            <consortium name="EnsemblMetazoa"/>
        </authorList>
    </citation>
    <scope>IDENTIFICATION</scope>
</reference>
<feature type="region of interest" description="Disordered" evidence="1">
    <location>
        <begin position="1"/>
        <end position="62"/>
    </location>
</feature>
<name>T1GAY3_MEGSC</name>
<proteinExistence type="predicted"/>
<dbReference type="Proteomes" id="UP000015102">
    <property type="component" value="Unassembled WGS sequence"/>
</dbReference>
<organism evidence="2 3">
    <name type="scientific">Megaselia scalaris</name>
    <name type="common">Humpbacked fly</name>
    <name type="synonym">Phora scalaris</name>
    <dbReference type="NCBI Taxonomy" id="36166"/>
    <lineage>
        <taxon>Eukaryota</taxon>
        <taxon>Metazoa</taxon>
        <taxon>Ecdysozoa</taxon>
        <taxon>Arthropoda</taxon>
        <taxon>Hexapoda</taxon>
        <taxon>Insecta</taxon>
        <taxon>Pterygota</taxon>
        <taxon>Neoptera</taxon>
        <taxon>Endopterygota</taxon>
        <taxon>Diptera</taxon>
        <taxon>Brachycera</taxon>
        <taxon>Muscomorpha</taxon>
        <taxon>Platypezoidea</taxon>
        <taxon>Phoridae</taxon>
        <taxon>Megaseliini</taxon>
        <taxon>Megaselia</taxon>
    </lineage>
</organism>
<accession>T1GAY3</accession>
<dbReference type="EMBL" id="CAQQ02389322">
    <property type="status" value="NOT_ANNOTATED_CDS"/>
    <property type="molecule type" value="Genomic_DNA"/>
</dbReference>
<dbReference type="EnsemblMetazoa" id="MESCA000400-RA">
    <property type="protein sequence ID" value="MESCA000400-PA"/>
    <property type="gene ID" value="MESCA000400"/>
</dbReference>
<dbReference type="AlphaFoldDB" id="T1GAY3"/>
<protein>
    <submittedName>
        <fullName evidence="2">Uncharacterized protein</fullName>
    </submittedName>
</protein>
<evidence type="ECO:0000256" key="1">
    <source>
        <dbReference type="SAM" id="MobiDB-lite"/>
    </source>
</evidence>
<reference evidence="3" key="1">
    <citation type="submission" date="2013-02" db="EMBL/GenBank/DDBJ databases">
        <authorList>
            <person name="Hughes D."/>
        </authorList>
    </citation>
    <scope>NUCLEOTIDE SEQUENCE</scope>
    <source>
        <strain>Durham</strain>
        <strain evidence="3">NC isolate 2 -- Noor lab</strain>
    </source>
</reference>
<sequence length="62" mass="7350">MHQIRNRKGIQGNRHGHGMDNEIKNLLQNSNEEETPPRRAEVDKAIQRLKNNKSEQTMRVFR</sequence>
<dbReference type="EMBL" id="CAQQ02389323">
    <property type="status" value="NOT_ANNOTATED_CDS"/>
    <property type="molecule type" value="Genomic_DNA"/>
</dbReference>
<feature type="compositionally biased region" description="Basic and acidic residues" evidence="1">
    <location>
        <begin position="35"/>
        <end position="46"/>
    </location>
</feature>
<evidence type="ECO:0000313" key="3">
    <source>
        <dbReference type="Proteomes" id="UP000015102"/>
    </source>
</evidence>